<proteinExistence type="predicted"/>
<evidence type="ECO:0000313" key="5">
    <source>
        <dbReference type="Proteomes" id="UP000075517"/>
    </source>
</evidence>
<organism evidence="2 4">
    <name type="scientific">Geobacillus stearothermophilus</name>
    <name type="common">Bacillus stearothermophilus</name>
    <dbReference type="NCBI Taxonomy" id="1422"/>
    <lineage>
        <taxon>Bacteria</taxon>
        <taxon>Bacillati</taxon>
        <taxon>Bacillota</taxon>
        <taxon>Bacilli</taxon>
        <taxon>Bacillales</taxon>
        <taxon>Anoxybacillaceae</taxon>
        <taxon>Geobacillus</taxon>
    </lineage>
</organism>
<sequence length="42" mass="4424">MGAGGGISVGVRSIRSSDEKQQQRGAAAVRPLRAVKRGRMTK</sequence>
<evidence type="ECO:0000256" key="1">
    <source>
        <dbReference type="SAM" id="MobiDB-lite"/>
    </source>
</evidence>
<dbReference type="AlphaFoldDB" id="A0A150MXA8"/>
<feature type="region of interest" description="Disordered" evidence="1">
    <location>
        <begin position="1"/>
        <end position="42"/>
    </location>
</feature>
<feature type="compositionally biased region" description="Basic residues" evidence="1">
    <location>
        <begin position="33"/>
        <end position="42"/>
    </location>
</feature>
<evidence type="ECO:0000313" key="3">
    <source>
        <dbReference type="EMBL" id="KYD32194.1"/>
    </source>
</evidence>
<reference evidence="4 5" key="1">
    <citation type="submission" date="2016-01" db="EMBL/GenBank/DDBJ databases">
        <title>Draft Genome Sequences of Seven Thermophilic Sporeformers Isolated from Foods.</title>
        <authorList>
            <person name="Berendsen E.M."/>
            <person name="Wells-Bennik M.H."/>
            <person name="Krawcyk A.O."/>
            <person name="De Jong A."/>
            <person name="Holsappel S."/>
            <person name="Eijlander R.T."/>
            <person name="Kuipers O.P."/>
        </authorList>
    </citation>
    <scope>NUCLEOTIDE SEQUENCE [LARGE SCALE GENOMIC DNA]</scope>
    <source>
        <strain evidence="2 4">B4109</strain>
        <strain evidence="3 5">B4114</strain>
    </source>
</reference>
<dbReference type="Proteomes" id="UP000075517">
    <property type="component" value="Unassembled WGS sequence"/>
</dbReference>
<dbReference type="EMBL" id="LQYY01000122">
    <property type="protein sequence ID" value="KYD32194.1"/>
    <property type="molecule type" value="Genomic_DNA"/>
</dbReference>
<comment type="caution">
    <text evidence="2">The sequence shown here is derived from an EMBL/GenBank/DDBJ whole genome shotgun (WGS) entry which is preliminary data.</text>
</comment>
<dbReference type="EMBL" id="LQYV01000016">
    <property type="protein sequence ID" value="KYD29091.1"/>
    <property type="molecule type" value="Genomic_DNA"/>
</dbReference>
<name>A0A150MXA8_GEOSE</name>
<evidence type="ECO:0000313" key="2">
    <source>
        <dbReference type="EMBL" id="KYD29091.1"/>
    </source>
</evidence>
<protein>
    <submittedName>
        <fullName evidence="2">Uncharacterized protein</fullName>
    </submittedName>
</protein>
<dbReference type="PATRIC" id="fig|1422.17.peg.1345"/>
<gene>
    <name evidence="2" type="ORF">B4109_1712</name>
    <name evidence="3" type="ORF">B4114_1737</name>
</gene>
<accession>A0A150MXA8</accession>
<evidence type="ECO:0000313" key="4">
    <source>
        <dbReference type="Proteomes" id="UP000075424"/>
    </source>
</evidence>
<dbReference type="Proteomes" id="UP000075424">
    <property type="component" value="Unassembled WGS sequence"/>
</dbReference>